<name>A0A3B0BWX9_9ACTN</name>
<dbReference type="AlphaFoldDB" id="A0A3B0BWX9"/>
<proteinExistence type="predicted"/>
<keyword evidence="3" id="KW-1185">Reference proteome</keyword>
<feature type="region of interest" description="Disordered" evidence="1">
    <location>
        <begin position="64"/>
        <end position="121"/>
    </location>
</feature>
<comment type="caution">
    <text evidence="2">The sequence shown here is derived from an EMBL/GenBank/DDBJ whole genome shotgun (WGS) entry which is preliminary data.</text>
</comment>
<organism evidence="2 3">
    <name type="scientific">Streptomyces klenkii</name>
    <dbReference type="NCBI Taxonomy" id="1420899"/>
    <lineage>
        <taxon>Bacteria</taxon>
        <taxon>Bacillati</taxon>
        <taxon>Actinomycetota</taxon>
        <taxon>Actinomycetes</taxon>
        <taxon>Kitasatosporales</taxon>
        <taxon>Streptomycetaceae</taxon>
        <taxon>Streptomyces</taxon>
    </lineage>
</organism>
<gene>
    <name evidence="2" type="ORF">D7231_02105</name>
</gene>
<dbReference type="EMBL" id="RBAM01000001">
    <property type="protein sequence ID" value="RKN77532.1"/>
    <property type="molecule type" value="Genomic_DNA"/>
</dbReference>
<accession>A0A3B0BWX9</accession>
<evidence type="ECO:0000313" key="3">
    <source>
        <dbReference type="Proteomes" id="UP000270343"/>
    </source>
</evidence>
<protein>
    <submittedName>
        <fullName evidence="2">Uncharacterized protein</fullName>
    </submittedName>
</protein>
<feature type="region of interest" description="Disordered" evidence="1">
    <location>
        <begin position="1"/>
        <end position="27"/>
    </location>
</feature>
<sequence length="121" mass="12639">MPPTSSRARMSVGVPDGGPSMPLTGWSTTGGDLRVPHVVGMHALQLLPLLVMALTTLREVGRRTLRGTPAPSGQRLLARPGPPPTGRHVRTRLPYGPGPPDAPATAPDTCHRAGEHPLRGG</sequence>
<reference evidence="2 3" key="1">
    <citation type="journal article" date="2015" name="Antonie Van Leeuwenhoek">
        <title>Streptomyces klenkii sp. nov., isolated from deep marine sediment.</title>
        <authorList>
            <person name="Veyisoglu A."/>
            <person name="Sahin N."/>
        </authorList>
    </citation>
    <scope>NUCLEOTIDE SEQUENCE [LARGE SCALE GENOMIC DNA]</scope>
    <source>
        <strain evidence="2 3">KCTC 29202</strain>
    </source>
</reference>
<dbReference type="Proteomes" id="UP000270343">
    <property type="component" value="Unassembled WGS sequence"/>
</dbReference>
<feature type="compositionally biased region" description="Basic and acidic residues" evidence="1">
    <location>
        <begin position="109"/>
        <end position="121"/>
    </location>
</feature>
<dbReference type="OrthoDB" id="343560at2"/>
<evidence type="ECO:0000256" key="1">
    <source>
        <dbReference type="SAM" id="MobiDB-lite"/>
    </source>
</evidence>
<evidence type="ECO:0000313" key="2">
    <source>
        <dbReference type="EMBL" id="RKN77532.1"/>
    </source>
</evidence>